<dbReference type="Pfam" id="PF06961">
    <property type="entry name" value="DUF1294"/>
    <property type="match status" value="1"/>
</dbReference>
<dbReference type="SUPFAM" id="SSF50249">
    <property type="entry name" value="Nucleic acid-binding proteins"/>
    <property type="match status" value="1"/>
</dbReference>
<dbReference type="Proteomes" id="UP001548590">
    <property type="component" value="Unassembled WGS sequence"/>
</dbReference>
<keyword evidence="6" id="KW-1185">Reference proteome</keyword>
<dbReference type="PROSITE" id="PS00352">
    <property type="entry name" value="CSD_1"/>
    <property type="match status" value="1"/>
</dbReference>
<evidence type="ECO:0000259" key="4">
    <source>
        <dbReference type="PROSITE" id="PS51857"/>
    </source>
</evidence>
<comment type="caution">
    <text evidence="5">The sequence shown here is derived from an EMBL/GenBank/DDBJ whole genome shotgun (WGS) entry which is preliminary data.</text>
</comment>
<dbReference type="InterPro" id="IPR010718">
    <property type="entry name" value="DUF1294"/>
</dbReference>
<dbReference type="InterPro" id="IPR012340">
    <property type="entry name" value="NA-bd_OB-fold"/>
</dbReference>
<feature type="transmembrane region" description="Helical" evidence="3">
    <location>
        <begin position="82"/>
        <end position="101"/>
    </location>
</feature>
<dbReference type="PROSITE" id="PS51857">
    <property type="entry name" value="CSD_2"/>
    <property type="match status" value="1"/>
</dbReference>
<protein>
    <submittedName>
        <fullName evidence="5">DUF1294 domain-containing protein</fullName>
    </submittedName>
</protein>
<organism evidence="5 6">
    <name type="scientific">Uliginosibacterium paludis</name>
    <dbReference type="NCBI Taxonomy" id="1615952"/>
    <lineage>
        <taxon>Bacteria</taxon>
        <taxon>Pseudomonadati</taxon>
        <taxon>Pseudomonadota</taxon>
        <taxon>Betaproteobacteria</taxon>
        <taxon>Rhodocyclales</taxon>
        <taxon>Zoogloeaceae</taxon>
        <taxon>Uliginosibacterium</taxon>
    </lineage>
</organism>
<reference evidence="5 6" key="1">
    <citation type="submission" date="2024-07" db="EMBL/GenBank/DDBJ databases">
        <title>Uliginosibacterium paludis KCTC:42655.</title>
        <authorList>
            <person name="Kim M.K."/>
        </authorList>
    </citation>
    <scope>NUCLEOTIDE SEQUENCE [LARGE SCALE GENOMIC DNA]</scope>
    <source>
        <strain evidence="5 6">KCTC 42655</strain>
    </source>
</reference>
<feature type="transmembrane region" description="Helical" evidence="3">
    <location>
        <begin position="171"/>
        <end position="189"/>
    </location>
</feature>
<dbReference type="RefSeq" id="WP_345924589.1">
    <property type="nucleotide sequence ID" value="NZ_JBDIVF010000001.1"/>
</dbReference>
<dbReference type="InterPro" id="IPR011129">
    <property type="entry name" value="CSD"/>
</dbReference>
<dbReference type="InterPro" id="IPR019844">
    <property type="entry name" value="CSD_CS"/>
</dbReference>
<gene>
    <name evidence="5" type="ORF">ABVT11_20115</name>
</gene>
<dbReference type="Pfam" id="PF00313">
    <property type="entry name" value="CSD"/>
    <property type="match status" value="1"/>
</dbReference>
<keyword evidence="3" id="KW-0812">Transmembrane</keyword>
<dbReference type="SMART" id="SM00357">
    <property type="entry name" value="CSP"/>
    <property type="match status" value="1"/>
</dbReference>
<dbReference type="Gene3D" id="2.40.50.140">
    <property type="entry name" value="Nucleic acid-binding proteins"/>
    <property type="match status" value="1"/>
</dbReference>
<evidence type="ECO:0000256" key="1">
    <source>
        <dbReference type="ARBA" id="ARBA00022553"/>
    </source>
</evidence>
<comment type="subcellular location">
    <subcellularLocation>
        <location evidence="2">Cytoplasm</location>
    </subcellularLocation>
</comment>
<evidence type="ECO:0000256" key="2">
    <source>
        <dbReference type="RuleBase" id="RU000408"/>
    </source>
</evidence>
<accession>A0ABV2CXH3</accession>
<dbReference type="InterPro" id="IPR002059">
    <property type="entry name" value="CSP_DNA-bd"/>
</dbReference>
<dbReference type="EMBL" id="JBEWLZ010000022">
    <property type="protein sequence ID" value="MET1492152.1"/>
    <property type="molecule type" value="Genomic_DNA"/>
</dbReference>
<feature type="domain" description="CSD" evidence="4">
    <location>
        <begin position="2"/>
        <end position="67"/>
    </location>
</feature>
<keyword evidence="3" id="KW-0472">Membrane</keyword>
<sequence>MRYQGRLSQWDDARGFGFITPNGGGERVFLHIRALPRSSARPVEGMLFTYQLGRDAQGRPRAIEARRVGEAAAPAPAGEGRVAPVFACLFCVAVFALTLAGRLPWQLAAGYAGLSLASFIAYALDKQSAQRGGWRTRESTLHLLALAGGWPGALAAQRLVRHKNAKPEFQAVFWLTVLLNCAGLLWLLMPPGQAFLRSLGV</sequence>
<proteinExistence type="predicted"/>
<feature type="transmembrane region" description="Helical" evidence="3">
    <location>
        <begin position="107"/>
        <end position="124"/>
    </location>
</feature>
<keyword evidence="1" id="KW-0597">Phosphoprotein</keyword>
<evidence type="ECO:0000256" key="3">
    <source>
        <dbReference type="SAM" id="Phobius"/>
    </source>
</evidence>
<name>A0ABV2CXH3_9RHOO</name>
<evidence type="ECO:0000313" key="6">
    <source>
        <dbReference type="Proteomes" id="UP001548590"/>
    </source>
</evidence>
<keyword evidence="3" id="KW-1133">Transmembrane helix</keyword>
<dbReference type="PANTHER" id="PTHR12962">
    <property type="entry name" value="CALCIUM-REGULATED HEAT STABLE PROTEIN CRHSP-24-RELATED"/>
    <property type="match status" value="1"/>
</dbReference>
<dbReference type="InterPro" id="IPR052069">
    <property type="entry name" value="Ca-reg_mRNA-binding_domain"/>
</dbReference>
<evidence type="ECO:0000313" key="5">
    <source>
        <dbReference type="EMBL" id="MET1492152.1"/>
    </source>
</evidence>
<dbReference type="PANTHER" id="PTHR12962:SF1">
    <property type="entry name" value="COLD SHOCK DOMAIN-CONTAINING PROTEIN CG9705"/>
    <property type="match status" value="1"/>
</dbReference>